<dbReference type="SUPFAM" id="SSF116734">
    <property type="entry name" value="DNA methylase specificity domain"/>
    <property type="match status" value="1"/>
</dbReference>
<gene>
    <name evidence="3" type="ORF">PLAN_40780</name>
</gene>
<sequence length="228" mass="25904">MSNIEWSPQQWLPQPKLSEREFERLRSEAMRGIFEAVTLMPDLADVVLEDFGVADEEDDSKELPYGTHGTLSKYFHIENGRSIGEKNYIEGAIPYISSGDSTNSIISLIDPVPEEVFEQGGITITAFGKAALQPWSFMARGNGGSSVRVLLPKYKMSLNDLLWFVVQINRQRWRFFYARMAIKGRIANLEVSAPPEALVDTGKTLFERVRVFREQLEDLVHLKTNFSV</sequence>
<organism evidence="3 4">
    <name type="scientific">Planktothrix rubescens CCAP 1459/22</name>
    <dbReference type="NCBI Taxonomy" id="329571"/>
    <lineage>
        <taxon>Bacteria</taxon>
        <taxon>Bacillati</taxon>
        <taxon>Cyanobacteriota</taxon>
        <taxon>Cyanophyceae</taxon>
        <taxon>Oscillatoriophycideae</taxon>
        <taxon>Oscillatoriales</taxon>
        <taxon>Microcoleaceae</taxon>
        <taxon>Planktothrix</taxon>
    </lineage>
</organism>
<dbReference type="InterPro" id="IPR044946">
    <property type="entry name" value="Restrct_endonuc_typeI_TRD_sf"/>
</dbReference>
<keyword evidence="2" id="KW-0238">DNA-binding</keyword>
<dbReference type="EMBL" id="CZCZ02000014">
    <property type="protein sequence ID" value="CAC5344365.1"/>
    <property type="molecule type" value="Genomic_DNA"/>
</dbReference>
<evidence type="ECO:0008006" key="5">
    <source>
        <dbReference type="Google" id="ProtNLM"/>
    </source>
</evidence>
<dbReference type="EMBL" id="LR812490">
    <property type="protein sequence ID" value="CAC5344365.1"/>
    <property type="molecule type" value="Genomic_DNA"/>
</dbReference>
<dbReference type="RefSeq" id="WP_026796877.1">
    <property type="nucleotide sequence ID" value="NZ_LR812490.1"/>
</dbReference>
<evidence type="ECO:0000313" key="4">
    <source>
        <dbReference type="Proteomes" id="UP000196521"/>
    </source>
</evidence>
<keyword evidence="1" id="KW-0680">Restriction system</keyword>
<protein>
    <recommendedName>
        <fullName evidence="5">Type I restriction modification DNA specificity domain-containing protein</fullName>
    </recommendedName>
</protein>
<dbReference type="Gene3D" id="3.90.220.20">
    <property type="entry name" value="DNA methylase specificity domains"/>
    <property type="match status" value="1"/>
</dbReference>
<proteinExistence type="predicted"/>
<dbReference type="GO" id="GO:0003677">
    <property type="term" value="F:DNA binding"/>
    <property type="evidence" value="ECO:0007669"/>
    <property type="project" value="UniProtKB-KW"/>
</dbReference>
<reference evidence="3" key="1">
    <citation type="submission" date="2020-05" db="EMBL/GenBank/DDBJ databases">
        <authorList>
            <consortium name="Genoscope - CEA"/>
            <person name="William W."/>
        </authorList>
    </citation>
    <scope>NUCLEOTIDE SEQUENCE [LARGE SCALE GENOMIC DNA]</scope>
    <source>
        <strain evidence="3">PCC 7821</strain>
    </source>
</reference>
<comment type="caution">
    <text evidence="3">The sequence shown here is derived from an EMBL/GenBank/DDBJ whole genome shotgun (WGS) entry which is preliminary data.</text>
</comment>
<evidence type="ECO:0000256" key="2">
    <source>
        <dbReference type="ARBA" id="ARBA00023125"/>
    </source>
</evidence>
<name>A0A6J7ZKJ5_PLARU</name>
<keyword evidence="4" id="KW-1185">Reference proteome</keyword>
<accession>A0A6J7ZKJ5</accession>
<evidence type="ECO:0000313" key="3">
    <source>
        <dbReference type="EMBL" id="CAC5344365.1"/>
    </source>
</evidence>
<dbReference type="Proteomes" id="UP000196521">
    <property type="component" value="Chromosome"/>
</dbReference>
<dbReference type="AlphaFoldDB" id="A0A6J7ZKJ5"/>
<evidence type="ECO:0000256" key="1">
    <source>
        <dbReference type="ARBA" id="ARBA00022747"/>
    </source>
</evidence>
<dbReference type="GO" id="GO:0009307">
    <property type="term" value="P:DNA restriction-modification system"/>
    <property type="evidence" value="ECO:0007669"/>
    <property type="project" value="UniProtKB-KW"/>
</dbReference>